<proteinExistence type="predicted"/>
<dbReference type="AlphaFoldDB" id="A0A6C0JTX0"/>
<evidence type="ECO:0000313" key="1">
    <source>
        <dbReference type="EMBL" id="QHU09192.1"/>
    </source>
</evidence>
<dbReference type="EMBL" id="MN740705">
    <property type="protein sequence ID" value="QHU09192.1"/>
    <property type="molecule type" value="Genomic_DNA"/>
</dbReference>
<sequence>MFGVEYENTKRNKIVVFKIEDVIKYLEKLNFKISPRKTAILLGDNSTISLQRKGGDSGKKSSNQLQIKLILSNLIDKVPILEYKL</sequence>
<accession>A0A6C0JTX0</accession>
<name>A0A6C0JTX0_9ZZZZ</name>
<evidence type="ECO:0008006" key="2">
    <source>
        <dbReference type="Google" id="ProtNLM"/>
    </source>
</evidence>
<organism evidence="1">
    <name type="scientific">viral metagenome</name>
    <dbReference type="NCBI Taxonomy" id="1070528"/>
    <lineage>
        <taxon>unclassified sequences</taxon>
        <taxon>metagenomes</taxon>
        <taxon>organismal metagenomes</taxon>
    </lineage>
</organism>
<reference evidence="1" key="1">
    <citation type="journal article" date="2020" name="Nature">
        <title>Giant virus diversity and host interactions through global metagenomics.</title>
        <authorList>
            <person name="Schulz F."/>
            <person name="Roux S."/>
            <person name="Paez-Espino D."/>
            <person name="Jungbluth S."/>
            <person name="Walsh D.A."/>
            <person name="Denef V.J."/>
            <person name="McMahon K.D."/>
            <person name="Konstantinidis K.T."/>
            <person name="Eloe-Fadrosh E.A."/>
            <person name="Kyrpides N.C."/>
            <person name="Woyke T."/>
        </authorList>
    </citation>
    <scope>NUCLEOTIDE SEQUENCE</scope>
    <source>
        <strain evidence="1">GVMAG-S-1074260-58</strain>
    </source>
</reference>
<dbReference type="InterPro" id="IPR021107">
    <property type="entry name" value="Restrct_endonuc_II_HinP1I"/>
</dbReference>
<protein>
    <recommendedName>
        <fullName evidence="2">Homing endonuclease</fullName>
    </recommendedName>
</protein>
<dbReference type="Pfam" id="PF11463">
    <property type="entry name" value="R-HINP1I"/>
    <property type="match status" value="1"/>
</dbReference>